<evidence type="ECO:0000313" key="1">
    <source>
        <dbReference type="EMBL" id="KAK3376971.1"/>
    </source>
</evidence>
<accession>A0AAE0KI23</accession>
<evidence type="ECO:0000313" key="2">
    <source>
        <dbReference type="Proteomes" id="UP001287356"/>
    </source>
</evidence>
<dbReference type="EMBL" id="JAULSN010000003">
    <property type="protein sequence ID" value="KAK3376971.1"/>
    <property type="molecule type" value="Genomic_DNA"/>
</dbReference>
<dbReference type="Proteomes" id="UP001287356">
    <property type="component" value="Unassembled WGS sequence"/>
</dbReference>
<reference evidence="1" key="1">
    <citation type="journal article" date="2023" name="Mol. Phylogenet. Evol.">
        <title>Genome-scale phylogeny and comparative genomics of the fungal order Sordariales.</title>
        <authorList>
            <person name="Hensen N."/>
            <person name="Bonometti L."/>
            <person name="Westerberg I."/>
            <person name="Brannstrom I.O."/>
            <person name="Guillou S."/>
            <person name="Cros-Aarteil S."/>
            <person name="Calhoun S."/>
            <person name="Haridas S."/>
            <person name="Kuo A."/>
            <person name="Mondo S."/>
            <person name="Pangilinan J."/>
            <person name="Riley R."/>
            <person name="LaButti K."/>
            <person name="Andreopoulos B."/>
            <person name="Lipzen A."/>
            <person name="Chen C."/>
            <person name="Yan M."/>
            <person name="Daum C."/>
            <person name="Ng V."/>
            <person name="Clum A."/>
            <person name="Steindorff A."/>
            <person name="Ohm R.A."/>
            <person name="Martin F."/>
            <person name="Silar P."/>
            <person name="Natvig D.O."/>
            <person name="Lalanne C."/>
            <person name="Gautier V."/>
            <person name="Ament-Velasquez S.L."/>
            <person name="Kruys A."/>
            <person name="Hutchinson M.I."/>
            <person name="Powell A.J."/>
            <person name="Barry K."/>
            <person name="Miller A.N."/>
            <person name="Grigoriev I.V."/>
            <person name="Debuchy R."/>
            <person name="Gladieux P."/>
            <person name="Hiltunen Thoren M."/>
            <person name="Johannesson H."/>
        </authorList>
    </citation>
    <scope>NUCLEOTIDE SEQUENCE</scope>
    <source>
        <strain evidence="1">CBS 958.72</strain>
    </source>
</reference>
<organism evidence="1 2">
    <name type="scientific">Lasiosphaeria ovina</name>
    <dbReference type="NCBI Taxonomy" id="92902"/>
    <lineage>
        <taxon>Eukaryota</taxon>
        <taxon>Fungi</taxon>
        <taxon>Dikarya</taxon>
        <taxon>Ascomycota</taxon>
        <taxon>Pezizomycotina</taxon>
        <taxon>Sordariomycetes</taxon>
        <taxon>Sordariomycetidae</taxon>
        <taxon>Sordariales</taxon>
        <taxon>Lasiosphaeriaceae</taxon>
        <taxon>Lasiosphaeria</taxon>
    </lineage>
</organism>
<dbReference type="AlphaFoldDB" id="A0AAE0KI23"/>
<name>A0AAE0KI23_9PEZI</name>
<sequence>MVSSVSSQATSINQKCQASIEACMDYLVSELGRLCVPQETSLFGLLSQCLAKFNDTFAIDDRQGVLLGPSGLERILNSIFDTDSRAFVTDKSLRILAGLDDHDKTCLFIQAVAGMALVFRRLASTSADLTPRLFSRELQLFAESEHRRSMLEQVGGTSLFSSCYTTSAMVDFLAAVVEERETAHNEVPPASFVTEDFLSDNVTSERPCKNMGLLWGFTIMAIN</sequence>
<protein>
    <submittedName>
        <fullName evidence="1">Uncharacterized protein</fullName>
    </submittedName>
</protein>
<proteinExistence type="predicted"/>
<keyword evidence="2" id="KW-1185">Reference proteome</keyword>
<gene>
    <name evidence="1" type="ORF">B0T24DRAFT_592600</name>
</gene>
<comment type="caution">
    <text evidence="1">The sequence shown here is derived from an EMBL/GenBank/DDBJ whole genome shotgun (WGS) entry which is preliminary data.</text>
</comment>
<reference evidence="1" key="2">
    <citation type="submission" date="2023-06" db="EMBL/GenBank/DDBJ databases">
        <authorList>
            <consortium name="Lawrence Berkeley National Laboratory"/>
            <person name="Haridas S."/>
            <person name="Hensen N."/>
            <person name="Bonometti L."/>
            <person name="Westerberg I."/>
            <person name="Brannstrom I.O."/>
            <person name="Guillou S."/>
            <person name="Cros-Aarteil S."/>
            <person name="Calhoun S."/>
            <person name="Kuo A."/>
            <person name="Mondo S."/>
            <person name="Pangilinan J."/>
            <person name="Riley R."/>
            <person name="Labutti K."/>
            <person name="Andreopoulos B."/>
            <person name="Lipzen A."/>
            <person name="Chen C."/>
            <person name="Yanf M."/>
            <person name="Daum C."/>
            <person name="Ng V."/>
            <person name="Clum A."/>
            <person name="Steindorff A."/>
            <person name="Ohm R."/>
            <person name="Martin F."/>
            <person name="Silar P."/>
            <person name="Natvig D."/>
            <person name="Lalanne C."/>
            <person name="Gautier V."/>
            <person name="Ament-Velasquez S.L."/>
            <person name="Kruys A."/>
            <person name="Hutchinson M.I."/>
            <person name="Powell A.J."/>
            <person name="Barry K."/>
            <person name="Miller A.N."/>
            <person name="Grigoriev I.V."/>
            <person name="Debuchy R."/>
            <person name="Gladieux P."/>
            <person name="Thoren M.H."/>
            <person name="Johannesson H."/>
        </authorList>
    </citation>
    <scope>NUCLEOTIDE SEQUENCE</scope>
    <source>
        <strain evidence="1">CBS 958.72</strain>
    </source>
</reference>